<reference evidence="7 8" key="1">
    <citation type="submission" date="2019-01" db="EMBL/GenBank/DDBJ databases">
        <title>Complete genome sequence of Cohnella hallensis HS21 isolated from Korean fir (Abies koreana) rhizospheric soil.</title>
        <authorList>
            <person name="Jiang L."/>
            <person name="Kang S.W."/>
            <person name="Kim S."/>
            <person name="Jung J."/>
            <person name="Kim C.Y."/>
            <person name="Kim D.H."/>
            <person name="Kim S.W."/>
            <person name="Lee J."/>
        </authorList>
    </citation>
    <scope>NUCLEOTIDE SEQUENCE [LARGE SCALE GENOMIC DNA]</scope>
    <source>
        <strain evidence="7 8">HS21</strain>
    </source>
</reference>
<evidence type="ECO:0000256" key="2">
    <source>
        <dbReference type="ARBA" id="ARBA00022729"/>
    </source>
</evidence>
<keyword evidence="4" id="KW-0564">Palmitate</keyword>
<name>A0A3T1D0S4_9BACL</name>
<dbReference type="AlphaFoldDB" id="A0A3T1D0S4"/>
<dbReference type="PANTHER" id="PTHR43649">
    <property type="entry name" value="ARABINOSE-BINDING PROTEIN-RELATED"/>
    <property type="match status" value="1"/>
</dbReference>
<organism evidence="7 8">
    <name type="scientific">Cohnella abietis</name>
    <dbReference type="NCBI Taxonomy" id="2507935"/>
    <lineage>
        <taxon>Bacteria</taxon>
        <taxon>Bacillati</taxon>
        <taxon>Bacillota</taxon>
        <taxon>Bacilli</taxon>
        <taxon>Bacillales</taxon>
        <taxon>Paenibacillaceae</taxon>
        <taxon>Cohnella</taxon>
    </lineage>
</organism>
<dbReference type="KEGG" id="cohn:KCTCHS21_10600"/>
<evidence type="ECO:0000256" key="1">
    <source>
        <dbReference type="ARBA" id="ARBA00022475"/>
    </source>
</evidence>
<protein>
    <recommendedName>
        <fullName evidence="9">Sugar ABC transporter substrate-binding protein</fullName>
    </recommendedName>
</protein>
<keyword evidence="5" id="KW-0449">Lipoprotein</keyword>
<keyword evidence="3 6" id="KW-0472">Membrane</keyword>
<evidence type="ECO:0000256" key="5">
    <source>
        <dbReference type="ARBA" id="ARBA00023288"/>
    </source>
</evidence>
<dbReference type="PANTHER" id="PTHR43649:SF33">
    <property type="entry name" value="POLYGALACTURONAN_RHAMNOGALACTURONAN-BINDING PROTEIN YTCQ"/>
    <property type="match status" value="1"/>
</dbReference>
<keyword evidence="8" id="KW-1185">Reference proteome</keyword>
<gene>
    <name evidence="7" type="ORF">KCTCHS21_10600</name>
</gene>
<accession>A0A3T1D0S4</accession>
<dbReference type="Gene3D" id="3.40.190.10">
    <property type="entry name" value="Periplasmic binding protein-like II"/>
    <property type="match status" value="1"/>
</dbReference>
<keyword evidence="6" id="KW-0812">Transmembrane</keyword>
<evidence type="ECO:0000256" key="4">
    <source>
        <dbReference type="ARBA" id="ARBA00023139"/>
    </source>
</evidence>
<dbReference type="Pfam" id="PF01547">
    <property type="entry name" value="SBP_bac_1"/>
    <property type="match status" value="1"/>
</dbReference>
<sequence>MNLKQTDWEKELDEAPLGMGGFSENIMNKIKERVRMPQARKRKFQPIMAAILAVTLLGSAWLFQDPIKRYFSQDADSASRQAKFTAWDKEDVKLNVQYYDKSSFMRQIGLPFIIKHPKVQFDVPQPPESYDFAEYKKWFLENEPDIVQIPLFLIDDLANEGLIKPLDSWISRDNYSLKQVHEPVIQTIREAGAGTLYGLSPYFETDALYYNKSLFNKLDIQLPTDQMTWKDILQLAARFNGKDSEGKPIYGLTTAWDSRPFDLIQAIGETEDLRMINAANMQATIDSSAWSGVWADVVRGYKEGWISGEARAPASANGDILMTDLYKADPFLSGRAAMAIKPSYYRQDILSAEKEIGFNAQWGIVTQPVSNAHPDQATQFSVSTVYAVNAKSPRAEAAWALLKFMTGPEKAKQDKTDYFSLLSSRLPTSTDSSGQGEDVFYRLKANSSSVLNKAKLTFNPANNELIQRLQLIGNDEFRSVIAGIRTIEEAMQALQSQFSNMTNTALKDASAGKGE</sequence>
<evidence type="ECO:0008006" key="9">
    <source>
        <dbReference type="Google" id="ProtNLM"/>
    </source>
</evidence>
<dbReference type="SUPFAM" id="SSF53850">
    <property type="entry name" value="Periplasmic binding protein-like II"/>
    <property type="match status" value="1"/>
</dbReference>
<dbReference type="InterPro" id="IPR006059">
    <property type="entry name" value="SBP"/>
</dbReference>
<dbReference type="EMBL" id="AP019400">
    <property type="protein sequence ID" value="BBI31661.1"/>
    <property type="molecule type" value="Genomic_DNA"/>
</dbReference>
<evidence type="ECO:0000313" key="7">
    <source>
        <dbReference type="EMBL" id="BBI31661.1"/>
    </source>
</evidence>
<evidence type="ECO:0000256" key="3">
    <source>
        <dbReference type="ARBA" id="ARBA00023136"/>
    </source>
</evidence>
<dbReference type="RefSeq" id="WP_130605623.1">
    <property type="nucleotide sequence ID" value="NZ_AP019400.1"/>
</dbReference>
<evidence type="ECO:0000313" key="8">
    <source>
        <dbReference type="Proteomes" id="UP000289856"/>
    </source>
</evidence>
<evidence type="ECO:0000256" key="6">
    <source>
        <dbReference type="SAM" id="Phobius"/>
    </source>
</evidence>
<keyword evidence="2" id="KW-0732">Signal</keyword>
<keyword evidence="6" id="KW-1133">Transmembrane helix</keyword>
<feature type="transmembrane region" description="Helical" evidence="6">
    <location>
        <begin position="44"/>
        <end position="63"/>
    </location>
</feature>
<proteinExistence type="predicted"/>
<dbReference type="Proteomes" id="UP000289856">
    <property type="component" value="Chromosome"/>
</dbReference>
<dbReference type="OrthoDB" id="2675752at2"/>
<keyword evidence="1" id="KW-1003">Cell membrane</keyword>
<dbReference type="InterPro" id="IPR050490">
    <property type="entry name" value="Bact_solute-bd_prot1"/>
</dbReference>